<accession>A0A1L3I448</accession>
<feature type="transmembrane region" description="Helical" evidence="6">
    <location>
        <begin position="310"/>
        <end position="339"/>
    </location>
</feature>
<dbReference type="Pfam" id="PF02687">
    <property type="entry name" value="FtsX"/>
    <property type="match status" value="1"/>
</dbReference>
<dbReference type="PANTHER" id="PTHR43738:SF3">
    <property type="entry name" value="ABC TRANSPORTER PERMEASE"/>
    <property type="match status" value="1"/>
</dbReference>
<proteinExistence type="predicted"/>
<dbReference type="KEGG" id="php:PhaeoP97_01359"/>
<dbReference type="OrthoDB" id="241967at2"/>
<evidence type="ECO:0000256" key="3">
    <source>
        <dbReference type="ARBA" id="ARBA00022692"/>
    </source>
</evidence>
<gene>
    <name evidence="8" type="ORF">PhaeoP97_01359</name>
</gene>
<reference evidence="9" key="1">
    <citation type="submission" date="2016-07" db="EMBL/GenBank/DDBJ databases">
        <title>Phaeobacter portensis sp. nov., a tropodithietic acid producing bacterium isolated from a German harbor.</title>
        <authorList>
            <person name="Freese H.M."/>
            <person name="Bunk B."/>
            <person name="Breider S."/>
            <person name="Brinkhoff T."/>
        </authorList>
    </citation>
    <scope>NUCLEOTIDE SEQUENCE [LARGE SCALE GENOMIC DNA]</scope>
    <source>
        <strain evidence="9">P97</strain>
    </source>
</reference>
<evidence type="ECO:0000259" key="7">
    <source>
        <dbReference type="Pfam" id="PF02687"/>
    </source>
</evidence>
<keyword evidence="3 6" id="KW-0812">Transmembrane</keyword>
<comment type="subcellular location">
    <subcellularLocation>
        <location evidence="1">Cell membrane</location>
        <topology evidence="1">Multi-pass membrane protein</topology>
    </subcellularLocation>
</comment>
<evidence type="ECO:0000313" key="8">
    <source>
        <dbReference type="EMBL" id="APG46782.1"/>
    </source>
</evidence>
<feature type="transmembrane region" description="Helical" evidence="6">
    <location>
        <begin position="268"/>
        <end position="289"/>
    </location>
</feature>
<evidence type="ECO:0000313" key="9">
    <source>
        <dbReference type="Proteomes" id="UP000183859"/>
    </source>
</evidence>
<evidence type="ECO:0000256" key="6">
    <source>
        <dbReference type="SAM" id="Phobius"/>
    </source>
</evidence>
<keyword evidence="4 6" id="KW-1133">Transmembrane helix</keyword>
<keyword evidence="5 6" id="KW-0472">Membrane</keyword>
<dbReference type="GO" id="GO:0005886">
    <property type="term" value="C:plasma membrane"/>
    <property type="evidence" value="ECO:0007669"/>
    <property type="project" value="UniProtKB-SubCell"/>
</dbReference>
<dbReference type="EMBL" id="CP016364">
    <property type="protein sequence ID" value="APG46782.1"/>
    <property type="molecule type" value="Genomic_DNA"/>
</dbReference>
<dbReference type="InterPro" id="IPR051125">
    <property type="entry name" value="ABC-4/HrtB_transporter"/>
</dbReference>
<evidence type="ECO:0000256" key="1">
    <source>
        <dbReference type="ARBA" id="ARBA00004651"/>
    </source>
</evidence>
<keyword evidence="9" id="KW-1185">Reference proteome</keyword>
<dbReference type="AlphaFoldDB" id="A0A1L3I448"/>
<dbReference type="Proteomes" id="UP000183859">
    <property type="component" value="Chromosome"/>
</dbReference>
<evidence type="ECO:0000256" key="4">
    <source>
        <dbReference type="ARBA" id="ARBA00022989"/>
    </source>
</evidence>
<name>A0A1L3I448_9RHOB</name>
<evidence type="ECO:0000256" key="2">
    <source>
        <dbReference type="ARBA" id="ARBA00022475"/>
    </source>
</evidence>
<dbReference type="PANTHER" id="PTHR43738">
    <property type="entry name" value="ABC TRANSPORTER, MEMBRANE PROTEIN"/>
    <property type="match status" value="1"/>
</dbReference>
<protein>
    <submittedName>
        <fullName evidence="8">ABC-type antimicrobial peptide transport system, permease component</fullName>
    </submittedName>
</protein>
<dbReference type="STRING" id="1844006.PhaeoP97_01359"/>
<organism evidence="8 9">
    <name type="scientific">Phaeobacter porticola</name>
    <dbReference type="NCBI Taxonomy" id="1844006"/>
    <lineage>
        <taxon>Bacteria</taxon>
        <taxon>Pseudomonadati</taxon>
        <taxon>Pseudomonadota</taxon>
        <taxon>Alphaproteobacteria</taxon>
        <taxon>Rhodobacterales</taxon>
        <taxon>Roseobacteraceae</taxon>
        <taxon>Phaeobacter</taxon>
    </lineage>
</organism>
<feature type="transmembrane region" description="Helical" evidence="6">
    <location>
        <begin position="368"/>
        <end position="387"/>
    </location>
</feature>
<feature type="domain" description="ABC3 transporter permease C-terminal" evidence="7">
    <location>
        <begin position="273"/>
        <end position="389"/>
    </location>
</feature>
<keyword evidence="2" id="KW-1003">Cell membrane</keyword>
<dbReference type="InterPro" id="IPR003838">
    <property type="entry name" value="ABC3_permease_C"/>
</dbReference>
<evidence type="ECO:0000256" key="5">
    <source>
        <dbReference type="ARBA" id="ARBA00023136"/>
    </source>
</evidence>
<sequence length="400" mass="41301">MYLHMKQIVVMVSANLRSLPKRLWISLSMVLSVALVVAVLTGFLAMAKGFETALAGNGSAGIAVILGGGTNQETSSDIPSGVIRSLQATSADLGLQRDETGAVIFSREIVVPVEIQSAADGSLQTLALRGMDLAGITLRENAAVAIGRNFVPGTREIVVGRDLAARAGVFGIGQIVRLGAVDWQVVGHFETGGGAMESEIWGGLEAVQSAFDQMGQVQILRTALAGPNGLETLQSALPALSQTPLAAVTEVQLLSAQSARTSTLIRMFGWPLAILMSIGATVGAINTMMTSVANRSMEIATVRTLGFSRLSAFTGTWVEAVVLSAFGAVLGAAASWLVFNGWQASTVGPNNTTTAFQLEVTISVLRDGALLGIAIGMIGGALPALAATRVKLATALRSAG</sequence>